<sequence>MPLMHDDASSDPDPEEFSSRIFGAGPPDPRAREAGLELLPFRGVRFVPEVVGDLATVTAPPYDLIDDSEADGLRASDSHNIVRLILPHRTPGGAPADPYRQADAVLRSWLTEGALTVDPEPALYVYEVRGGDTLQRGLIGAVGLRPESAGVVLPHENVFPGPVRDRLALMSATRANLEPIFLLYDGDAGGVADGDGTAGAAARVVEETAAGEDPVVEVTAGGLAYRLWRVANPAEHARVAADLRGRRALIADGHHRYATYRALQARHRAAGAGAGPWDHGLALLVDSARYPARLGAIHRVLPDLPPEEAVDRAKEVFRVTEAPADPDAARRALAGATGPAFLLGGGTGPRYLLTEPDPVRLEQALPPGRSARWRRLDTAVLDHLLISGVWGVAESEHTVHVVHHDPAAAFERARRTGGTAVILNPLRTEDVLAVAEGGERVPRKSTSFGPKPRTGLVFRLFD</sequence>
<dbReference type="Pfam" id="PF06245">
    <property type="entry name" value="DUF1015"/>
    <property type="match status" value="1"/>
</dbReference>
<dbReference type="AlphaFoldDB" id="A0A365H7A5"/>
<reference evidence="2 3" key="1">
    <citation type="submission" date="2018-06" db="EMBL/GenBank/DDBJ databases">
        <title>Actinomadura craniellae sp. nov. isolated from marine sponge Craniella sp.</title>
        <authorList>
            <person name="Li L."/>
            <person name="Xu Q.H."/>
            <person name="Lin H.W."/>
            <person name="Lu Y.H."/>
        </authorList>
    </citation>
    <scope>NUCLEOTIDE SEQUENCE [LARGE SCALE GENOMIC DNA]</scope>
    <source>
        <strain evidence="2 3">LHW63021</strain>
    </source>
</reference>
<evidence type="ECO:0000313" key="3">
    <source>
        <dbReference type="Proteomes" id="UP000251891"/>
    </source>
</evidence>
<organism evidence="2 3">
    <name type="scientific">Actinomadura craniellae</name>
    <dbReference type="NCBI Taxonomy" id="2231787"/>
    <lineage>
        <taxon>Bacteria</taxon>
        <taxon>Bacillati</taxon>
        <taxon>Actinomycetota</taxon>
        <taxon>Actinomycetes</taxon>
        <taxon>Streptosporangiales</taxon>
        <taxon>Thermomonosporaceae</taxon>
        <taxon>Actinomadura</taxon>
    </lineage>
</organism>
<dbReference type="OrthoDB" id="9781616at2"/>
<evidence type="ECO:0000313" key="2">
    <source>
        <dbReference type="EMBL" id="RAY14153.1"/>
    </source>
</evidence>
<dbReference type="EMBL" id="QLYX01000007">
    <property type="protein sequence ID" value="RAY14153.1"/>
    <property type="molecule type" value="Genomic_DNA"/>
</dbReference>
<dbReference type="InterPro" id="IPR008323">
    <property type="entry name" value="UCP033563"/>
</dbReference>
<protein>
    <submittedName>
        <fullName evidence="2">DUF1015 domain-containing protein</fullName>
    </submittedName>
</protein>
<accession>A0A365H7A5</accession>
<feature type="region of interest" description="Disordered" evidence="1">
    <location>
        <begin position="1"/>
        <end position="29"/>
    </location>
</feature>
<evidence type="ECO:0000256" key="1">
    <source>
        <dbReference type="SAM" id="MobiDB-lite"/>
    </source>
</evidence>
<name>A0A365H7A5_9ACTN</name>
<dbReference type="PANTHER" id="PTHR36454:SF1">
    <property type="entry name" value="DUF1015 DOMAIN-CONTAINING PROTEIN"/>
    <property type="match status" value="1"/>
</dbReference>
<dbReference type="PIRSF" id="PIRSF033563">
    <property type="entry name" value="UCP033563"/>
    <property type="match status" value="1"/>
</dbReference>
<dbReference type="PANTHER" id="PTHR36454">
    <property type="entry name" value="LMO2823 PROTEIN"/>
    <property type="match status" value="1"/>
</dbReference>
<proteinExistence type="predicted"/>
<gene>
    <name evidence="2" type="ORF">DPM19_16230</name>
</gene>
<comment type="caution">
    <text evidence="2">The sequence shown here is derived from an EMBL/GenBank/DDBJ whole genome shotgun (WGS) entry which is preliminary data.</text>
</comment>
<dbReference type="Proteomes" id="UP000251891">
    <property type="component" value="Unassembled WGS sequence"/>
</dbReference>
<keyword evidence="3" id="KW-1185">Reference proteome</keyword>